<feature type="region of interest" description="Disordered" evidence="3">
    <location>
        <begin position="1"/>
        <end position="24"/>
    </location>
</feature>
<proteinExistence type="inferred from homology"/>
<dbReference type="InterPro" id="IPR023901">
    <property type="entry name" value="Thiocyan_Hydrolase_gsu"/>
</dbReference>
<dbReference type="Gene3D" id="3.90.330.10">
    <property type="entry name" value="Nitrile hydratase alpha /Thiocyanate hydrolase gamma"/>
    <property type="match status" value="1"/>
</dbReference>
<dbReference type="GO" id="GO:0018760">
    <property type="term" value="F:thiocyanate hydrolase activity"/>
    <property type="evidence" value="ECO:0007669"/>
    <property type="project" value="UniProtKB-EC"/>
</dbReference>
<dbReference type="NCBIfam" id="TIGR03887">
    <property type="entry name" value="thiocyan_alph"/>
    <property type="match status" value="1"/>
</dbReference>
<dbReference type="EC" id="3.5.5.8" evidence="5"/>
<comment type="similarity">
    <text evidence="1">Belongs to the nitrile hydratase subunit alpha family.</text>
</comment>
<name>A0ABS3KIA5_9PROT</name>
<sequence>MSEDHKHDGHDHSEHGGHDHPAAPMVDEISDFEVLELAVRELAIDKGFFTAEDHRVFSEWNDARSPAAGSRMVAKAWTDPAYKSRVFADPLAASKEVGVDWAEPTGFGTTSDYMHLTVLEDTPTVHHVIVCTLCSCYPRPLLGHSPYWYRAPNYRRRIVRWPRQVLAEFGLILPPEVELRVEDSNAKSRFMVLPVRPAGTEGWTEEQLAEIVTRDCMIGIALPRPGRTSDGPRPIYKAKRPVQSGGRPQGAAQ</sequence>
<dbReference type="InterPro" id="IPR036648">
    <property type="entry name" value="CN_Hdrase_a/SCN_Hdrase_g_sf"/>
</dbReference>
<dbReference type="InterPro" id="IPR004232">
    <property type="entry name" value="CN_Hdrtase_a/SCN_Hdrlase_g"/>
</dbReference>
<dbReference type="Proteomes" id="UP001518990">
    <property type="component" value="Unassembled WGS sequence"/>
</dbReference>
<dbReference type="InterPro" id="IPR023900">
    <property type="entry name" value="CN_Hdrtase_asu/SCN_Hdrlase_gsu"/>
</dbReference>
<dbReference type="EMBL" id="JACTNF010000049">
    <property type="protein sequence ID" value="MBO1077199.1"/>
    <property type="molecule type" value="Genomic_DNA"/>
</dbReference>
<evidence type="ECO:0000256" key="1">
    <source>
        <dbReference type="ARBA" id="ARBA00009363"/>
    </source>
</evidence>
<reference evidence="5 6" key="1">
    <citation type="submission" date="2020-09" db="EMBL/GenBank/DDBJ databases">
        <title>Roseomonas.</title>
        <authorList>
            <person name="Zhu W."/>
        </authorList>
    </citation>
    <scope>NUCLEOTIDE SEQUENCE [LARGE SCALE GENOMIC DNA]</scope>
    <source>
        <strain evidence="5 6">1311</strain>
    </source>
</reference>
<protein>
    <submittedName>
        <fullName evidence="5">Thiocyanate hydrolase subunit gamma</fullName>
        <ecNumber evidence="5">3.5.5.8</ecNumber>
    </submittedName>
</protein>
<evidence type="ECO:0000259" key="4">
    <source>
        <dbReference type="Pfam" id="PF02979"/>
    </source>
</evidence>
<dbReference type="PIRSF" id="PIRSF001426">
    <property type="entry name" value="NHase_alpha"/>
    <property type="match status" value="1"/>
</dbReference>
<evidence type="ECO:0000256" key="2">
    <source>
        <dbReference type="ARBA" id="ARBA00022723"/>
    </source>
</evidence>
<feature type="region of interest" description="Disordered" evidence="3">
    <location>
        <begin position="223"/>
        <end position="253"/>
    </location>
</feature>
<dbReference type="Pfam" id="PF02979">
    <property type="entry name" value="NHase_alpha"/>
    <property type="match status" value="1"/>
</dbReference>
<keyword evidence="6" id="KW-1185">Reference proteome</keyword>
<gene>
    <name evidence="5" type="primary">scnC</name>
    <name evidence="5" type="ORF">IAI60_21585</name>
</gene>
<evidence type="ECO:0000313" key="5">
    <source>
        <dbReference type="EMBL" id="MBO1077199.1"/>
    </source>
</evidence>
<feature type="compositionally biased region" description="Basic and acidic residues" evidence="3">
    <location>
        <begin position="1"/>
        <end position="21"/>
    </location>
</feature>
<keyword evidence="2" id="KW-0479">Metal-binding</keyword>
<keyword evidence="5" id="KW-0378">Hydrolase</keyword>
<accession>A0ABS3KIA5</accession>
<dbReference type="RefSeq" id="WP_207451166.1">
    <property type="nucleotide sequence ID" value="NZ_CP061099.1"/>
</dbReference>
<feature type="domain" description="Nitrile hydratase alpha/Thiocyanate hydrolase gamma" evidence="4">
    <location>
        <begin position="31"/>
        <end position="221"/>
    </location>
</feature>
<evidence type="ECO:0000313" key="6">
    <source>
        <dbReference type="Proteomes" id="UP001518990"/>
    </source>
</evidence>
<organism evidence="5 6">
    <name type="scientific">Roseomonas marmotae</name>
    <dbReference type="NCBI Taxonomy" id="2768161"/>
    <lineage>
        <taxon>Bacteria</taxon>
        <taxon>Pseudomonadati</taxon>
        <taxon>Pseudomonadota</taxon>
        <taxon>Alphaproteobacteria</taxon>
        <taxon>Acetobacterales</taxon>
        <taxon>Roseomonadaceae</taxon>
        <taxon>Roseomonas</taxon>
    </lineage>
</organism>
<dbReference type="SUPFAM" id="SSF56209">
    <property type="entry name" value="Nitrile hydratase alpha chain"/>
    <property type="match status" value="1"/>
</dbReference>
<evidence type="ECO:0000256" key="3">
    <source>
        <dbReference type="SAM" id="MobiDB-lite"/>
    </source>
</evidence>
<comment type="caution">
    <text evidence="5">The sequence shown here is derived from an EMBL/GenBank/DDBJ whole genome shotgun (WGS) entry which is preliminary data.</text>
</comment>